<feature type="signal peptide" evidence="1">
    <location>
        <begin position="1"/>
        <end position="23"/>
    </location>
</feature>
<dbReference type="Proteomes" id="UP000298663">
    <property type="component" value="Unassembled WGS sequence"/>
</dbReference>
<proteinExistence type="predicted"/>
<evidence type="ECO:0000313" key="3">
    <source>
        <dbReference type="Proteomes" id="UP000298663"/>
    </source>
</evidence>
<comment type="caution">
    <text evidence="2">The sequence shown here is derived from an EMBL/GenBank/DDBJ whole genome shotgun (WGS) entry which is preliminary data.</text>
</comment>
<name>A0A4U5ML68_STECR</name>
<keyword evidence="3" id="KW-1185">Reference proteome</keyword>
<accession>A0A4U5ML68</accession>
<organism evidence="2 3">
    <name type="scientific">Steinernema carpocapsae</name>
    <name type="common">Entomopathogenic nematode</name>
    <dbReference type="NCBI Taxonomy" id="34508"/>
    <lineage>
        <taxon>Eukaryota</taxon>
        <taxon>Metazoa</taxon>
        <taxon>Ecdysozoa</taxon>
        <taxon>Nematoda</taxon>
        <taxon>Chromadorea</taxon>
        <taxon>Rhabditida</taxon>
        <taxon>Tylenchina</taxon>
        <taxon>Panagrolaimomorpha</taxon>
        <taxon>Strongyloidoidea</taxon>
        <taxon>Steinernematidae</taxon>
        <taxon>Steinernema</taxon>
    </lineage>
</organism>
<dbReference type="EMBL" id="AZBU02000007">
    <property type="protein sequence ID" value="TKR70177.1"/>
    <property type="molecule type" value="Genomic_DNA"/>
</dbReference>
<feature type="chain" id="PRO_5020211174" evidence="1">
    <location>
        <begin position="24"/>
        <end position="84"/>
    </location>
</feature>
<evidence type="ECO:0000256" key="1">
    <source>
        <dbReference type="SAM" id="SignalP"/>
    </source>
</evidence>
<dbReference type="AlphaFoldDB" id="A0A4U5ML68"/>
<evidence type="ECO:0000313" key="2">
    <source>
        <dbReference type="EMBL" id="TKR70177.1"/>
    </source>
</evidence>
<keyword evidence="1" id="KW-0732">Signal</keyword>
<sequence length="84" mass="9349">MSSSNSLLTLSFVAMVLCSMMVASRPLSKVDDVLLPIIAQALVEHAVPNQYVAVPFISLKLRRNSRETHKSRTSPWERLGPIWG</sequence>
<gene>
    <name evidence="2" type="ORF">L596_022232</name>
</gene>
<reference evidence="2 3" key="1">
    <citation type="journal article" date="2015" name="Genome Biol.">
        <title>Comparative genomics of Steinernema reveals deeply conserved gene regulatory networks.</title>
        <authorList>
            <person name="Dillman A.R."/>
            <person name="Macchietto M."/>
            <person name="Porter C.F."/>
            <person name="Rogers A."/>
            <person name="Williams B."/>
            <person name="Antoshechkin I."/>
            <person name="Lee M.M."/>
            <person name="Goodwin Z."/>
            <person name="Lu X."/>
            <person name="Lewis E.E."/>
            <person name="Goodrich-Blair H."/>
            <person name="Stock S.P."/>
            <person name="Adams B.J."/>
            <person name="Sternberg P.W."/>
            <person name="Mortazavi A."/>
        </authorList>
    </citation>
    <scope>NUCLEOTIDE SEQUENCE [LARGE SCALE GENOMIC DNA]</scope>
    <source>
        <strain evidence="2 3">ALL</strain>
    </source>
</reference>
<reference evidence="2 3" key="2">
    <citation type="journal article" date="2019" name="G3 (Bethesda)">
        <title>Hybrid Assembly of the Genome of the Entomopathogenic Nematode Steinernema carpocapsae Identifies the X-Chromosome.</title>
        <authorList>
            <person name="Serra L."/>
            <person name="Macchietto M."/>
            <person name="Macias-Munoz A."/>
            <person name="McGill C.J."/>
            <person name="Rodriguez I.M."/>
            <person name="Rodriguez B."/>
            <person name="Murad R."/>
            <person name="Mortazavi A."/>
        </authorList>
    </citation>
    <scope>NUCLEOTIDE SEQUENCE [LARGE SCALE GENOMIC DNA]</scope>
    <source>
        <strain evidence="2 3">ALL</strain>
    </source>
</reference>
<protein>
    <submittedName>
        <fullName evidence="2">Uncharacterized protein</fullName>
    </submittedName>
</protein>